<dbReference type="Pfam" id="PF16165">
    <property type="entry name" value="Ferlin_C"/>
    <property type="match status" value="1"/>
</dbReference>
<dbReference type="PANTHER" id="PTHR12546">
    <property type="entry name" value="FER-1-LIKE"/>
    <property type="match status" value="1"/>
</dbReference>
<organism evidence="8 9">
    <name type="scientific">Ceutorhynchus assimilis</name>
    <name type="common">cabbage seed weevil</name>
    <dbReference type="NCBI Taxonomy" id="467358"/>
    <lineage>
        <taxon>Eukaryota</taxon>
        <taxon>Metazoa</taxon>
        <taxon>Ecdysozoa</taxon>
        <taxon>Arthropoda</taxon>
        <taxon>Hexapoda</taxon>
        <taxon>Insecta</taxon>
        <taxon>Pterygota</taxon>
        <taxon>Neoptera</taxon>
        <taxon>Endopterygota</taxon>
        <taxon>Coleoptera</taxon>
        <taxon>Polyphaga</taxon>
        <taxon>Cucujiformia</taxon>
        <taxon>Curculionidae</taxon>
        <taxon>Ceutorhynchinae</taxon>
        <taxon>Ceutorhynchus</taxon>
    </lineage>
</organism>
<protein>
    <recommendedName>
        <fullName evidence="7">C2 domain-containing protein</fullName>
    </recommendedName>
</protein>
<dbReference type="EMBL" id="OU892289">
    <property type="protein sequence ID" value="CAH1125161.1"/>
    <property type="molecule type" value="Genomic_DNA"/>
</dbReference>
<dbReference type="CDD" id="cd08374">
    <property type="entry name" value="C2F_Ferlin"/>
    <property type="match status" value="1"/>
</dbReference>
<keyword evidence="5 6" id="KW-0472">Membrane</keyword>
<dbReference type="AlphaFoldDB" id="A0A9P0GQG3"/>
<keyword evidence="3" id="KW-0677">Repeat</keyword>
<feature type="transmembrane region" description="Helical" evidence="6">
    <location>
        <begin position="1109"/>
        <end position="1129"/>
    </location>
</feature>
<evidence type="ECO:0000313" key="8">
    <source>
        <dbReference type="EMBL" id="CAH1125161.1"/>
    </source>
</evidence>
<keyword evidence="9" id="KW-1185">Reference proteome</keyword>
<evidence type="ECO:0000256" key="6">
    <source>
        <dbReference type="SAM" id="Phobius"/>
    </source>
</evidence>
<dbReference type="InterPro" id="IPR000008">
    <property type="entry name" value="C2_dom"/>
</dbReference>
<evidence type="ECO:0000256" key="5">
    <source>
        <dbReference type="ARBA" id="ARBA00023136"/>
    </source>
</evidence>
<keyword evidence="4 6" id="KW-1133">Transmembrane helix</keyword>
<dbReference type="SMART" id="SM00239">
    <property type="entry name" value="C2"/>
    <property type="match status" value="3"/>
</dbReference>
<feature type="domain" description="C2" evidence="7">
    <location>
        <begin position="611"/>
        <end position="737"/>
    </location>
</feature>
<feature type="domain" description="C2" evidence="7">
    <location>
        <begin position="853"/>
        <end position="1003"/>
    </location>
</feature>
<dbReference type="InterPro" id="IPR035892">
    <property type="entry name" value="C2_domain_sf"/>
</dbReference>
<name>A0A9P0GQG3_9CUCU</name>
<dbReference type="InterPro" id="IPR012561">
    <property type="entry name" value="Ferlin_B-domain"/>
</dbReference>
<dbReference type="InterPro" id="IPR037721">
    <property type="entry name" value="Ferlin"/>
</dbReference>
<dbReference type="Pfam" id="PF08150">
    <property type="entry name" value="FerB"/>
    <property type="match status" value="1"/>
</dbReference>
<sequence length="1137" mass="131341">MLENIARNLKFRLEEIKNVFLSKSLNIADKLSEASEYLLTSIETYLDILETSFVFDYGSALDQERIKQCKTSILEILNKLLILQNNKSKKVVYRNLEDFQGTIESLIEDVQPCWPDVYIWVTSINKKLGYLRIPARKIVFSPIEEAIGEDCGKVRPMLFLIEGKSDIICKIEGLLWIGLEKEKDKFLQMIPKGFKYEGKMLKAVESHIFESHAYIFGGSMDPGFDASGLADPFVQCCLGQEMKETLIKWSVCVPIWDETLFFHNLVFYGAKEHLKEYPPTFLVQMFDKDPIHSVTIELKEKKIAVPIPDHIKPLMEPYRIEVLFWGVRNLRKVHLIRINRPKIIFHFENSTITSQVIDNAKKFPNFTNNICSLDVIIPNQSEYPGMVWLKLFDSRKFGVYVYCGISLDETTPFLLKLMTKDERLALLTGLKTSSSVPTLRHNSIEEVEVESKEVEIELEMPSPKNEVPEKVKKPSRSWEFVKKCLRCVLGFKKVIEKSDEKSKSGYTLLVEEAVEKEEDESDHDWWTKFYASVEKGHDNQNLNSIQTLKIYPNELECQPEFNGFSDMLTTFEIFKGKQIGDEIVDDQFITAIVKGSIKFYKWPPEDEDIDQYVTPQGSLAKDGVFSNIPANTNLNYVLRIYCVRGINLRPKDLNGKSDPYIEIKLDDKLLNDRENYIPRDVNPTFGRCYEFNCSFPQTTSVTIRVKDYDMTSRDDLIGETKIDLENRFYTKHIASCGIPKCYRTKGYCKWRDQRKPSKILNKLCKIWGLEDPVYQENSISINFKEFFPKSLNPDPDINKEVLALKALRHWQEMPLVGFQIVPEHVETRSLFTPDKPGLEQGKLQLWIDIFPKLDYPVAPKVEITPRKPVSYELRVIIWNTEDVVLQEDDLFTGEKKSDIYVKGWLHDSTQAQNTDVHYRSLTGEGNFNWRFIFKFDYLATESKMVIKKKDSIFAREETTRKMPCILNLSVWDNDSFSADDFMGTIQLELSKMPRGASSSKLCTMEIMKPSAKNKINLFKTGRTRGWWPFLARFVKGSNLEIGGKLEAELQLVTVEEAQKNIVGEGRQGPEALPPPKRPDTSYSWFRNPLKSCKYVVCTRWRKQLCCCCFILLLVLFVALAVYALPGAVVKQMLASIF</sequence>
<dbReference type="OrthoDB" id="10059618at2759"/>
<dbReference type="Pfam" id="PF22901">
    <property type="entry name" value="dsrm_Ferlin"/>
    <property type="match status" value="1"/>
</dbReference>
<keyword evidence="2 6" id="KW-0812">Transmembrane</keyword>
<dbReference type="SMART" id="SM01201">
    <property type="entry name" value="FerB"/>
    <property type="match status" value="1"/>
</dbReference>
<dbReference type="PANTHER" id="PTHR12546:SF60">
    <property type="entry name" value="MISFIRE, ISOFORM F"/>
    <property type="match status" value="1"/>
</dbReference>
<dbReference type="SUPFAM" id="SSF49562">
    <property type="entry name" value="C2 domain (Calcium/lipid-binding domain, CaLB)"/>
    <property type="match status" value="3"/>
</dbReference>
<evidence type="ECO:0000313" key="9">
    <source>
        <dbReference type="Proteomes" id="UP001152799"/>
    </source>
</evidence>
<dbReference type="PROSITE" id="PS50004">
    <property type="entry name" value="C2"/>
    <property type="match status" value="2"/>
</dbReference>
<comment type="subcellular location">
    <subcellularLocation>
        <location evidence="1">Membrane</location>
        <topology evidence="1">Single-pass membrane protein</topology>
    </subcellularLocation>
</comment>
<dbReference type="Proteomes" id="UP001152799">
    <property type="component" value="Chromosome 13"/>
</dbReference>
<evidence type="ECO:0000256" key="4">
    <source>
        <dbReference type="ARBA" id="ARBA00022989"/>
    </source>
</evidence>
<dbReference type="CDD" id="cd04037">
    <property type="entry name" value="C2E_Ferlin"/>
    <property type="match status" value="1"/>
</dbReference>
<dbReference type="InterPro" id="IPR055072">
    <property type="entry name" value="Ferlin_DSRM"/>
</dbReference>
<proteinExistence type="predicted"/>
<dbReference type="InterPro" id="IPR032362">
    <property type="entry name" value="Ferlin_C"/>
</dbReference>
<evidence type="ECO:0000256" key="3">
    <source>
        <dbReference type="ARBA" id="ARBA00022737"/>
    </source>
</evidence>
<evidence type="ECO:0000259" key="7">
    <source>
        <dbReference type="PROSITE" id="PS50004"/>
    </source>
</evidence>
<gene>
    <name evidence="8" type="ORF">CEUTPL_LOCUS4080</name>
</gene>
<dbReference type="InterPro" id="IPR037724">
    <property type="entry name" value="C2E_Ferlin"/>
</dbReference>
<dbReference type="InterPro" id="IPR037725">
    <property type="entry name" value="C2F_Ferlin"/>
</dbReference>
<dbReference type="Gene3D" id="2.60.40.150">
    <property type="entry name" value="C2 domain"/>
    <property type="match status" value="3"/>
</dbReference>
<dbReference type="Pfam" id="PF00168">
    <property type="entry name" value="C2"/>
    <property type="match status" value="3"/>
</dbReference>
<evidence type="ECO:0000256" key="1">
    <source>
        <dbReference type="ARBA" id="ARBA00004167"/>
    </source>
</evidence>
<accession>A0A9P0GQG3</accession>
<evidence type="ECO:0000256" key="2">
    <source>
        <dbReference type="ARBA" id="ARBA00022692"/>
    </source>
</evidence>
<dbReference type="GO" id="GO:0007009">
    <property type="term" value="P:plasma membrane organization"/>
    <property type="evidence" value="ECO:0007669"/>
    <property type="project" value="TreeGrafter"/>
</dbReference>
<dbReference type="GO" id="GO:0016020">
    <property type="term" value="C:membrane"/>
    <property type="evidence" value="ECO:0007669"/>
    <property type="project" value="UniProtKB-SubCell"/>
</dbReference>
<reference evidence="8" key="1">
    <citation type="submission" date="2022-01" db="EMBL/GenBank/DDBJ databases">
        <authorList>
            <person name="King R."/>
        </authorList>
    </citation>
    <scope>NUCLEOTIDE SEQUENCE</scope>
</reference>